<keyword evidence="5" id="KW-1185">Reference proteome</keyword>
<reference evidence="3 4" key="1">
    <citation type="journal article" date="2014" name="Genome Announc.">
        <title>Draft Genome Sequence of the Haloacid-Degrading Burkholderia caribensis Strain MBA4.</title>
        <authorList>
            <person name="Pan Y."/>
            <person name="Kong K.F."/>
            <person name="Tsang J.S."/>
        </authorList>
    </citation>
    <scope>NUCLEOTIDE SEQUENCE [LARGE SCALE GENOMIC DNA]</scope>
    <source>
        <strain evidence="3 4">852011</strain>
    </source>
</reference>
<dbReference type="EMBL" id="CP015958">
    <property type="protein sequence ID" value="QLB61607.1"/>
    <property type="molecule type" value="Genomic_DNA"/>
</dbReference>
<accession>A0A9Q6WK72</accession>
<evidence type="ECO:0000256" key="1">
    <source>
        <dbReference type="SAM" id="SignalP"/>
    </source>
</evidence>
<keyword evidence="1" id="KW-0732">Signal</keyword>
<reference evidence="2 5" key="3">
    <citation type="submission" date="2024-01" db="EMBL/GenBank/DDBJ databases">
        <title>The diversity of rhizobia nodulating Mimosa spp. in eleven states of Brazil covering several biomes is determined by host plant, location, and edaphic factors.</title>
        <authorList>
            <person name="Rouws L."/>
            <person name="Barauna A."/>
            <person name="Beukes C."/>
            <person name="De Faria S.M."/>
            <person name="Gross E."/>
            <person name="Dos Reis Junior F.B."/>
            <person name="Simon M."/>
            <person name="Maluk M."/>
            <person name="Odee D.W."/>
            <person name="Kenicer G."/>
            <person name="Young J.P.W."/>
            <person name="Reis V.M."/>
            <person name="Zilli J."/>
            <person name="James E.K."/>
        </authorList>
    </citation>
    <scope>NUCLEOTIDE SEQUENCE [LARGE SCALE GENOMIC DNA]</scope>
    <source>
        <strain evidence="2 5">JHI1651</strain>
    </source>
</reference>
<feature type="signal peptide" evidence="1">
    <location>
        <begin position="1"/>
        <end position="22"/>
    </location>
</feature>
<protein>
    <recommendedName>
        <fullName evidence="6">Outer membrane protein beta-barrel domain-containing protein</fullName>
    </recommendedName>
</protein>
<dbReference type="PROSITE" id="PS51257">
    <property type="entry name" value="PROKAR_LIPOPROTEIN"/>
    <property type="match status" value="1"/>
</dbReference>
<dbReference type="Proteomes" id="UP001462961">
    <property type="component" value="Unassembled WGS sequence"/>
</dbReference>
<evidence type="ECO:0008006" key="6">
    <source>
        <dbReference type="Google" id="ProtNLM"/>
    </source>
</evidence>
<reference evidence="3" key="2">
    <citation type="submission" date="2016-06" db="EMBL/GenBank/DDBJ databases">
        <authorList>
            <person name="Huang P."/>
            <person name="Jiang X."/>
            <person name="Liu X."/>
        </authorList>
    </citation>
    <scope>NUCLEOTIDE SEQUENCE</scope>
    <source>
        <strain evidence="3">852011</strain>
    </source>
</reference>
<feature type="chain" id="PRO_5040388995" description="Outer membrane protein beta-barrel domain-containing protein" evidence="1">
    <location>
        <begin position="23"/>
        <end position="247"/>
    </location>
</feature>
<dbReference type="EMBL" id="JAYLVJ010000015">
    <property type="protein sequence ID" value="MEO1755040.1"/>
    <property type="molecule type" value="Genomic_DNA"/>
</dbReference>
<evidence type="ECO:0000313" key="5">
    <source>
        <dbReference type="Proteomes" id="UP001462961"/>
    </source>
</evidence>
<sequence length="247" mass="27400">MRLILPTAFAALFALSCAAARADYITDYVHAEVGIGAAAYVRGPDGLWAQNGFPHELKLTAPAVSVGFTGDLYQAERWGVSWHTDWVWLGTVHTDAMVPSANTNTTSGHWQGADLVGVNTHDPCSGPCHNLSRFMGSGHDQGFALTIEPHYDYMGWRFGVEAGPYVHRSTWSEDVINWVSMPGAEPTNIHVEYKPEWRLGWVVGASVRYRNFGISYRYFQNKIAGTGSNPYNPIWNGTHALMATYRF</sequence>
<proteinExistence type="predicted"/>
<dbReference type="AlphaFoldDB" id="A0A9Q6WK72"/>
<dbReference type="RefSeq" id="WP_107203724.1">
    <property type="nucleotide sequence ID" value="NZ_CP015958.1"/>
</dbReference>
<evidence type="ECO:0000313" key="4">
    <source>
        <dbReference type="Proteomes" id="UP000509548"/>
    </source>
</evidence>
<evidence type="ECO:0000313" key="2">
    <source>
        <dbReference type="EMBL" id="MEO1755040.1"/>
    </source>
</evidence>
<organism evidence="3 4">
    <name type="scientific">Paraburkholderia caribensis</name>
    <dbReference type="NCBI Taxonomy" id="75105"/>
    <lineage>
        <taxon>Bacteria</taxon>
        <taxon>Pseudomonadati</taxon>
        <taxon>Pseudomonadota</taxon>
        <taxon>Betaproteobacteria</taxon>
        <taxon>Burkholderiales</taxon>
        <taxon>Burkholderiaceae</taxon>
        <taxon>Paraburkholderia</taxon>
    </lineage>
</organism>
<name>A0A9Q6WK72_9BURK</name>
<evidence type="ECO:0000313" key="3">
    <source>
        <dbReference type="EMBL" id="QLB61607.1"/>
    </source>
</evidence>
<dbReference type="Proteomes" id="UP000509548">
    <property type="component" value="Chromosome 1"/>
</dbReference>
<gene>
    <name evidence="3" type="ORF">A9O66_03935</name>
    <name evidence="2" type="ORF">VOI32_13980</name>
</gene>